<dbReference type="OrthoDB" id="2085303at2"/>
<dbReference type="Pfam" id="PF09388">
    <property type="entry name" value="SpoOE-like"/>
    <property type="match status" value="1"/>
</dbReference>
<keyword evidence="2" id="KW-1185">Reference proteome</keyword>
<dbReference type="EMBL" id="CP032416">
    <property type="protein sequence ID" value="AYD41184.1"/>
    <property type="molecule type" value="Genomic_DNA"/>
</dbReference>
<organism evidence="1 2">
    <name type="scientific">Clostridium fermenticellae</name>
    <dbReference type="NCBI Taxonomy" id="2068654"/>
    <lineage>
        <taxon>Bacteria</taxon>
        <taxon>Bacillati</taxon>
        <taxon>Bacillota</taxon>
        <taxon>Clostridia</taxon>
        <taxon>Eubacteriales</taxon>
        <taxon>Clostridiaceae</taxon>
        <taxon>Clostridium</taxon>
    </lineage>
</organism>
<dbReference type="GO" id="GO:0043937">
    <property type="term" value="P:regulation of sporulation"/>
    <property type="evidence" value="ECO:0007669"/>
    <property type="project" value="InterPro"/>
</dbReference>
<dbReference type="SUPFAM" id="SSF140500">
    <property type="entry name" value="BAS1536-like"/>
    <property type="match status" value="1"/>
</dbReference>
<name>A0A386H6E5_9CLOT</name>
<dbReference type="RefSeq" id="WP_119973801.1">
    <property type="nucleotide sequence ID" value="NZ_CP032416.1"/>
</dbReference>
<dbReference type="InterPro" id="IPR037208">
    <property type="entry name" value="Spo0E-like_sf"/>
</dbReference>
<accession>A0A386H6E5</accession>
<dbReference type="Proteomes" id="UP000266301">
    <property type="component" value="Chromosome"/>
</dbReference>
<dbReference type="KEGG" id="cfer:D4Z93_11925"/>
<reference evidence="1 2" key="1">
    <citation type="journal article" date="2019" name="Int. J. Syst. Evol. Microbiol.">
        <title>Clostridium fermenticellae sp. nov., isolated from the mud in a fermentation cellar for the production of the Chinese liquor, baijiu.</title>
        <authorList>
            <person name="Xu P.X."/>
            <person name="Chai L.J."/>
            <person name="Qiu T."/>
            <person name="Zhang X.J."/>
            <person name="Lu Z.M."/>
            <person name="Xiao C."/>
            <person name="Wang S.T."/>
            <person name="Shen C.H."/>
            <person name="Shi J.S."/>
            <person name="Xu Z.H."/>
        </authorList>
    </citation>
    <scope>NUCLEOTIDE SEQUENCE [LARGE SCALE GENOMIC DNA]</scope>
    <source>
        <strain evidence="1 2">JN500901</strain>
    </source>
</reference>
<dbReference type="AlphaFoldDB" id="A0A386H6E5"/>
<proteinExistence type="predicted"/>
<sequence length="50" mass="5877">MDEEICKLRDILNSLIANNAEYDKILEKSRELDVLIIRFMNGQSTYKNSK</sequence>
<evidence type="ECO:0000313" key="1">
    <source>
        <dbReference type="EMBL" id="AYD41184.1"/>
    </source>
</evidence>
<dbReference type="InterPro" id="IPR018540">
    <property type="entry name" value="Spo0E-like"/>
</dbReference>
<protein>
    <submittedName>
        <fullName evidence="1">Aspartyl-phosphate phosphatase Spo0E family protein</fullName>
    </submittedName>
</protein>
<evidence type="ECO:0000313" key="2">
    <source>
        <dbReference type="Proteomes" id="UP000266301"/>
    </source>
</evidence>
<gene>
    <name evidence="1" type="ORF">D4Z93_11925</name>
</gene>